<feature type="domain" description="OBG-type G" evidence="4">
    <location>
        <begin position="307"/>
        <end position="554"/>
    </location>
</feature>
<dbReference type="InterPro" id="IPR027417">
    <property type="entry name" value="P-loop_NTPase"/>
</dbReference>
<dbReference type="PROSITE" id="PS51710">
    <property type="entry name" value="G_OBG"/>
    <property type="match status" value="1"/>
</dbReference>
<dbReference type="PANTHER" id="PTHR11702">
    <property type="entry name" value="DEVELOPMENTALLY REGULATED GTP-BINDING PROTEIN-RELATED"/>
    <property type="match status" value="1"/>
</dbReference>
<dbReference type="PANTHER" id="PTHR11702:SF31">
    <property type="entry name" value="MITOCHONDRIAL RIBOSOME-ASSOCIATED GTPASE 2"/>
    <property type="match status" value="1"/>
</dbReference>
<dbReference type="InterPro" id="IPR036726">
    <property type="entry name" value="GTP1_OBG_dom_sf"/>
</dbReference>
<dbReference type="InterPro" id="IPR006073">
    <property type="entry name" value="GTP-bd"/>
</dbReference>
<dbReference type="GO" id="GO:0042254">
    <property type="term" value="P:ribosome biogenesis"/>
    <property type="evidence" value="ECO:0007669"/>
    <property type="project" value="UniProtKB-UniRule"/>
</dbReference>
<dbReference type="AlphaFoldDB" id="A0A0D7AHG4"/>
<evidence type="ECO:0000256" key="2">
    <source>
        <dbReference type="ARBA" id="ARBA00023134"/>
    </source>
</evidence>
<evidence type="ECO:0000313" key="6">
    <source>
        <dbReference type="EMBL" id="KIY49750.1"/>
    </source>
</evidence>
<evidence type="ECO:0000256" key="3">
    <source>
        <dbReference type="SAM" id="MobiDB-lite"/>
    </source>
</evidence>
<dbReference type="PROSITE" id="PS51883">
    <property type="entry name" value="OBG"/>
    <property type="match status" value="1"/>
</dbReference>
<dbReference type="Proteomes" id="UP000054144">
    <property type="component" value="Unassembled WGS sequence"/>
</dbReference>
<dbReference type="GO" id="GO:0005739">
    <property type="term" value="C:mitochondrion"/>
    <property type="evidence" value="ECO:0007669"/>
    <property type="project" value="TreeGrafter"/>
</dbReference>
<gene>
    <name evidence="6" type="ORF">FISHEDRAFT_40861</name>
</gene>
<dbReference type="InterPro" id="IPR006169">
    <property type="entry name" value="GTP1_OBG_dom"/>
</dbReference>
<dbReference type="CDD" id="cd01898">
    <property type="entry name" value="Obg"/>
    <property type="match status" value="1"/>
</dbReference>
<reference evidence="6 7" key="1">
    <citation type="journal article" date="2015" name="Fungal Genet. Biol.">
        <title>Evolution of novel wood decay mechanisms in Agaricales revealed by the genome sequences of Fistulina hepatica and Cylindrobasidium torrendii.</title>
        <authorList>
            <person name="Floudas D."/>
            <person name="Held B.W."/>
            <person name="Riley R."/>
            <person name="Nagy L.G."/>
            <person name="Koehler G."/>
            <person name="Ransdell A.S."/>
            <person name="Younus H."/>
            <person name="Chow J."/>
            <person name="Chiniquy J."/>
            <person name="Lipzen A."/>
            <person name="Tritt A."/>
            <person name="Sun H."/>
            <person name="Haridas S."/>
            <person name="LaButti K."/>
            <person name="Ohm R.A."/>
            <person name="Kues U."/>
            <person name="Blanchette R.A."/>
            <person name="Grigoriev I.V."/>
            <person name="Minto R.E."/>
            <person name="Hibbett D.S."/>
        </authorList>
    </citation>
    <scope>NUCLEOTIDE SEQUENCE [LARGE SCALE GENOMIC DNA]</scope>
    <source>
        <strain evidence="6 7">ATCC 64428</strain>
    </source>
</reference>
<evidence type="ECO:0000259" key="4">
    <source>
        <dbReference type="PROSITE" id="PS51710"/>
    </source>
</evidence>
<organism evidence="6 7">
    <name type="scientific">Fistulina hepatica ATCC 64428</name>
    <dbReference type="NCBI Taxonomy" id="1128425"/>
    <lineage>
        <taxon>Eukaryota</taxon>
        <taxon>Fungi</taxon>
        <taxon>Dikarya</taxon>
        <taxon>Basidiomycota</taxon>
        <taxon>Agaricomycotina</taxon>
        <taxon>Agaricomycetes</taxon>
        <taxon>Agaricomycetidae</taxon>
        <taxon>Agaricales</taxon>
        <taxon>Fistulinaceae</taxon>
        <taxon>Fistulina</taxon>
    </lineage>
</organism>
<dbReference type="SUPFAM" id="SSF82051">
    <property type="entry name" value="Obg GTP-binding protein N-terminal domain"/>
    <property type="match status" value="1"/>
</dbReference>
<evidence type="ECO:0000256" key="1">
    <source>
        <dbReference type="ARBA" id="ARBA00022741"/>
    </source>
</evidence>
<dbReference type="InterPro" id="IPR045086">
    <property type="entry name" value="OBG_GTPase"/>
</dbReference>
<feature type="region of interest" description="Disordered" evidence="3">
    <location>
        <begin position="85"/>
        <end position="109"/>
    </location>
</feature>
<dbReference type="GO" id="GO:0003924">
    <property type="term" value="F:GTPase activity"/>
    <property type="evidence" value="ECO:0007669"/>
    <property type="project" value="InterPro"/>
</dbReference>
<keyword evidence="7" id="KW-1185">Reference proteome</keyword>
<proteinExistence type="predicted"/>
<evidence type="ECO:0000259" key="5">
    <source>
        <dbReference type="PROSITE" id="PS51883"/>
    </source>
</evidence>
<feature type="region of interest" description="Disordered" evidence="3">
    <location>
        <begin position="379"/>
        <end position="408"/>
    </location>
</feature>
<dbReference type="EMBL" id="KN881721">
    <property type="protein sequence ID" value="KIY49750.1"/>
    <property type="molecule type" value="Genomic_DNA"/>
</dbReference>
<dbReference type="Pfam" id="PF01926">
    <property type="entry name" value="MMR_HSR1"/>
    <property type="match status" value="1"/>
</dbReference>
<dbReference type="Gene3D" id="2.70.210.12">
    <property type="entry name" value="GTP1/OBG domain"/>
    <property type="match status" value="1"/>
</dbReference>
<name>A0A0D7AHG4_9AGAR</name>
<accession>A0A0D7AHG4</accession>
<dbReference type="InterPro" id="IPR031167">
    <property type="entry name" value="G_OBG"/>
</dbReference>
<dbReference type="Gene3D" id="3.40.50.300">
    <property type="entry name" value="P-loop containing nucleotide triphosphate hydrolases"/>
    <property type="match status" value="1"/>
</dbReference>
<dbReference type="SUPFAM" id="SSF52540">
    <property type="entry name" value="P-loop containing nucleoside triphosphate hydrolases"/>
    <property type="match status" value="1"/>
</dbReference>
<dbReference type="GO" id="GO:0005525">
    <property type="term" value="F:GTP binding"/>
    <property type="evidence" value="ECO:0007669"/>
    <property type="project" value="UniProtKB-KW"/>
</dbReference>
<protein>
    <submittedName>
        <fullName evidence="6">GTPase</fullName>
    </submittedName>
</protein>
<feature type="compositionally biased region" description="Basic and acidic residues" evidence="3">
    <location>
        <begin position="393"/>
        <end position="405"/>
    </location>
</feature>
<evidence type="ECO:0000313" key="7">
    <source>
        <dbReference type="Proteomes" id="UP000054144"/>
    </source>
</evidence>
<feature type="domain" description="Obg" evidence="5">
    <location>
        <begin position="59"/>
        <end position="306"/>
    </location>
</feature>
<keyword evidence="1" id="KW-0547">Nucleotide-binding</keyword>
<keyword evidence="2" id="KW-0342">GTP-binding</keyword>
<sequence>MSRTLRSLNCASRICRRSFRWSCVAFDDSHDLAAFGAEEWRELEARQRKIQYKRRLGGQTFLDYQIVDVQAGRGGDGCVAFHREKFKPKGPPSGGDGGRGGDVHILPDPALTSLHSVPKRIRAEDGRHGAGTWQNGKNGAPLTIRVPVGTVVRQLPWNHPRRVKDEWEREEEELEGLDATEKRELMRAKRWSHYPDHAEENVQKETFKHAEAMQYHDERRRRLAIRDRALNSPIYLDLDHEEVIEEDVDGPLGTRRRRPLGHLIATGGPGGQGNPHFLSQDNRAPKFASRGQAGERLTLMLELKILADVGLVGFPNAGKSTLLRALTGGRARTEVAGYAFTTLSPVVGTVRVAEDGTFEGSLSPVSVFQDSVSEEVKEQEKMENGEYAYSPTRNEHAEDKDESESLRPGQGFDIAEAFRFTVADNPGLISGSSKNVGLGHSFLRSMERSLALVYVVDLSAPAPWDELAVLRQELEMYQSGLSERACMIIANKADVLAEDGDNDSVKAAQAKLQQLKDYVASDFPQGKELVVLPVSAKYSQNLAKAVSLMRTYVEKARTMHSGVGK</sequence>
<dbReference type="Pfam" id="PF01018">
    <property type="entry name" value="GTP1_OBG"/>
    <property type="match status" value="2"/>
</dbReference>
<dbReference type="OrthoDB" id="347018at2759"/>